<accession>A0A0A1SKX0</accession>
<keyword evidence="1" id="KW-0479">Metal-binding</keyword>
<dbReference type="PROSITE" id="PS50048">
    <property type="entry name" value="ZN2_CY6_FUNGAL_2"/>
    <property type="match status" value="1"/>
</dbReference>
<dbReference type="GO" id="GO:0006351">
    <property type="term" value="P:DNA-templated transcription"/>
    <property type="evidence" value="ECO:0007669"/>
    <property type="project" value="InterPro"/>
</dbReference>
<evidence type="ECO:0000256" key="1">
    <source>
        <dbReference type="ARBA" id="ARBA00022723"/>
    </source>
</evidence>
<dbReference type="InterPro" id="IPR036864">
    <property type="entry name" value="Zn2-C6_fun-type_DNA-bd_sf"/>
</dbReference>
<dbReference type="Proteomes" id="UP000039046">
    <property type="component" value="Unassembled WGS sequence"/>
</dbReference>
<dbReference type="PANTHER" id="PTHR47431:SF4">
    <property type="entry name" value="ZN(II)2CYS6 TRANSCRIPTION FACTOR (EUROFUNG)"/>
    <property type="match status" value="1"/>
</dbReference>
<keyword evidence="5" id="KW-1185">Reference proteome</keyword>
<dbReference type="GO" id="GO:0003677">
    <property type="term" value="F:DNA binding"/>
    <property type="evidence" value="ECO:0007669"/>
    <property type="project" value="InterPro"/>
</dbReference>
<evidence type="ECO:0000313" key="5">
    <source>
        <dbReference type="Proteomes" id="UP000039046"/>
    </source>
</evidence>
<dbReference type="HOGENOM" id="CLU_015502_0_0_1"/>
<dbReference type="SUPFAM" id="SSF57701">
    <property type="entry name" value="Zn2/Cys6 DNA-binding domain"/>
    <property type="match status" value="1"/>
</dbReference>
<dbReference type="InterPro" id="IPR007219">
    <property type="entry name" value="XnlR_reg_dom"/>
</dbReference>
<evidence type="ECO:0000259" key="3">
    <source>
        <dbReference type="PROSITE" id="PS50048"/>
    </source>
</evidence>
<protein>
    <recommendedName>
        <fullName evidence="3">Zn(2)-C6 fungal-type domain-containing protein</fullName>
    </recommendedName>
</protein>
<dbReference type="STRING" id="1531966.A0A0A1SKX0"/>
<dbReference type="GO" id="GO:0000981">
    <property type="term" value="F:DNA-binding transcription factor activity, RNA polymerase II-specific"/>
    <property type="evidence" value="ECO:0007669"/>
    <property type="project" value="InterPro"/>
</dbReference>
<organism evidence="4 5">
    <name type="scientific">[Torrubiella] hemipterigena</name>
    <dbReference type="NCBI Taxonomy" id="1531966"/>
    <lineage>
        <taxon>Eukaryota</taxon>
        <taxon>Fungi</taxon>
        <taxon>Dikarya</taxon>
        <taxon>Ascomycota</taxon>
        <taxon>Pezizomycotina</taxon>
        <taxon>Sordariomycetes</taxon>
        <taxon>Hypocreomycetidae</taxon>
        <taxon>Hypocreales</taxon>
        <taxon>Clavicipitaceae</taxon>
        <taxon>Clavicipitaceae incertae sedis</taxon>
        <taxon>'Torrubiella' clade</taxon>
    </lineage>
</organism>
<keyword evidence="2" id="KW-0539">Nucleus</keyword>
<dbReference type="Pfam" id="PF00172">
    <property type="entry name" value="Zn_clus"/>
    <property type="match status" value="1"/>
</dbReference>
<evidence type="ECO:0000256" key="2">
    <source>
        <dbReference type="ARBA" id="ARBA00023242"/>
    </source>
</evidence>
<dbReference type="Pfam" id="PF04082">
    <property type="entry name" value="Fungal_trans"/>
    <property type="match status" value="1"/>
</dbReference>
<reference evidence="4 5" key="1">
    <citation type="journal article" date="2015" name="Genome Announc.">
        <title>Draft Genome Sequence and Gene Annotation of the Entomopathogenic Fungus Verticillium hemipterigenum.</title>
        <authorList>
            <person name="Horn F."/>
            <person name="Habel A."/>
            <person name="Scharf D.H."/>
            <person name="Dworschak J."/>
            <person name="Brakhage A.A."/>
            <person name="Guthke R."/>
            <person name="Hertweck C."/>
            <person name="Linde J."/>
        </authorList>
    </citation>
    <scope>NUCLEOTIDE SEQUENCE [LARGE SCALE GENOMIC DNA]</scope>
</reference>
<gene>
    <name evidence="4" type="ORF">VHEMI01075</name>
</gene>
<dbReference type="AlphaFoldDB" id="A0A0A1SKX0"/>
<dbReference type="SMART" id="SM00066">
    <property type="entry name" value="GAL4"/>
    <property type="match status" value="1"/>
</dbReference>
<sequence length="311" mass="35072">MADSTPADKARRGAKRASLACLACRTRHLRCDAAKPSCKRCVEDAKTCDYAQSRRGGLDREALAALRAKKLRDGATQPLTPSGPSPTQIPTPVWLPRTGVDTPQTIQVIPSPQELLEINDVDIGADPFLVPYFKCFHRYHPCALPLPHLKRYWNSPTWQRHLLPVVAVMRYIGSIYLKAMNTSELKDRAETAIAEARRNSEPNGFLSQSLLFYSVALFWSREEIRSREYMDLAIDFAFNIGMHRQSFATKHGHQDPVLEEAWRRTWWQLYIVDSGFAAIKHVSLFKAKSIASDVDLPCEEADFELGVSLAC</sequence>
<dbReference type="PANTHER" id="PTHR47431">
    <property type="entry name" value="ZN(II)2CYS6 TRANSCRIPTION FACTOR (EUROFUNG)-RELATED"/>
    <property type="match status" value="1"/>
</dbReference>
<dbReference type="GO" id="GO:0008270">
    <property type="term" value="F:zinc ion binding"/>
    <property type="evidence" value="ECO:0007669"/>
    <property type="project" value="InterPro"/>
</dbReference>
<proteinExistence type="predicted"/>
<dbReference type="CDD" id="cd12148">
    <property type="entry name" value="fungal_TF_MHR"/>
    <property type="match status" value="1"/>
</dbReference>
<dbReference type="CDD" id="cd00067">
    <property type="entry name" value="GAL4"/>
    <property type="match status" value="1"/>
</dbReference>
<dbReference type="OrthoDB" id="2399539at2759"/>
<dbReference type="PRINTS" id="PR00755">
    <property type="entry name" value="AFLATOXINBRP"/>
</dbReference>
<feature type="domain" description="Zn(2)-C6 fungal-type" evidence="3">
    <location>
        <begin position="20"/>
        <end position="50"/>
    </location>
</feature>
<dbReference type="EMBL" id="CDHN01000001">
    <property type="protein sequence ID" value="CEJ80918.1"/>
    <property type="molecule type" value="Genomic_DNA"/>
</dbReference>
<name>A0A0A1SKX0_9HYPO</name>
<dbReference type="InterPro" id="IPR001138">
    <property type="entry name" value="Zn2Cys6_DnaBD"/>
</dbReference>
<dbReference type="PROSITE" id="PS00463">
    <property type="entry name" value="ZN2_CY6_FUNGAL_1"/>
    <property type="match status" value="1"/>
</dbReference>
<evidence type="ECO:0000313" key="4">
    <source>
        <dbReference type="EMBL" id="CEJ80918.1"/>
    </source>
</evidence>
<dbReference type="Gene3D" id="4.10.240.10">
    <property type="entry name" value="Zn(2)-C6 fungal-type DNA-binding domain"/>
    <property type="match status" value="1"/>
</dbReference>